<dbReference type="SMART" id="SM00283">
    <property type="entry name" value="MA"/>
    <property type="match status" value="1"/>
</dbReference>
<dbReference type="GO" id="GO:0016020">
    <property type="term" value="C:membrane"/>
    <property type="evidence" value="ECO:0007669"/>
    <property type="project" value="UniProtKB-SubCell"/>
</dbReference>
<dbReference type="Pfam" id="PF00015">
    <property type="entry name" value="MCPsignal"/>
    <property type="match status" value="1"/>
</dbReference>
<evidence type="ECO:0000256" key="1">
    <source>
        <dbReference type="ARBA" id="ARBA00004141"/>
    </source>
</evidence>
<dbReference type="PROSITE" id="PS50885">
    <property type="entry name" value="HAMP"/>
    <property type="match status" value="1"/>
</dbReference>
<keyword evidence="14" id="KW-1185">Reference proteome</keyword>
<dbReference type="PANTHER" id="PTHR32089">
    <property type="entry name" value="METHYL-ACCEPTING CHEMOTAXIS PROTEIN MCPB"/>
    <property type="match status" value="1"/>
</dbReference>
<feature type="region of interest" description="Disordered" evidence="9">
    <location>
        <begin position="313"/>
        <end position="334"/>
    </location>
</feature>
<reference evidence="13" key="2">
    <citation type="submission" date="2022-08" db="EMBL/GenBank/DDBJ databases">
        <authorList>
            <person name="Dong C."/>
        </authorList>
    </citation>
    <scope>NUCLEOTIDE SEQUENCE</scope>
    <source>
        <strain evidence="13">59MF3M-4</strain>
    </source>
</reference>
<dbReference type="GO" id="GO:0007165">
    <property type="term" value="P:signal transduction"/>
    <property type="evidence" value="ECO:0007669"/>
    <property type="project" value="UniProtKB-KW"/>
</dbReference>
<dbReference type="PROSITE" id="PS50111">
    <property type="entry name" value="CHEMOTAXIS_TRANSDUC_2"/>
    <property type="match status" value="1"/>
</dbReference>
<dbReference type="EMBL" id="JAOANI010000028">
    <property type="protein sequence ID" value="MCT7360412.1"/>
    <property type="molecule type" value="Genomic_DNA"/>
</dbReference>
<evidence type="ECO:0000313" key="14">
    <source>
        <dbReference type="Proteomes" id="UP001147830"/>
    </source>
</evidence>
<dbReference type="GO" id="GO:0006935">
    <property type="term" value="P:chemotaxis"/>
    <property type="evidence" value="ECO:0007669"/>
    <property type="project" value="InterPro"/>
</dbReference>
<sequence>MTLFNGLSLRYKIFAIALTGAAGFIIYLGYSLLAQQRMESSLNHMEKITFPLTEKIDHSGLLLFKVRNELANAVADLDEDRINEARRHHEDMQATLTDIRQLLPDSQQQLQELNAAYNQYWASASQMAEGMIQGTIELAQLAQQAQKANQTYDAFSKMLEQLRQQNYRNFSAEIQATSNESSRTLQVGLVIALIMIAMLQFTAWYISSLITRLVNRIVHSLGAMATGHGDLTVRLQTRATDEIGKLVTNFNGFISHLQLLVRVMANLSLGVSAGSEKVLTIATATRRGIEHQQDEIEQVATAVNQMSATASEVAESAESAADATRKASDETSASQKVMEANIRAITELVEDVQRARDVIQTLSKESELIGNASKTIQGIAAQTNLLALNAAIEAARAGEQGRGFAVVADEVRALAARTEETTSDIQSVTERLNRNMQEAVQVMELSQSNAQKAVEQSRQAESSLNSIMQHVTTINNMNAQVATAAEEQSQVAAEISANIVRINQVSENTVREATNTASASEQLAEQAEQLRSIVNEFKV</sequence>
<dbReference type="Pfam" id="PF00672">
    <property type="entry name" value="HAMP"/>
    <property type="match status" value="1"/>
</dbReference>
<proteinExistence type="inferred from homology"/>
<evidence type="ECO:0000256" key="3">
    <source>
        <dbReference type="ARBA" id="ARBA00022989"/>
    </source>
</evidence>
<evidence type="ECO:0000256" key="8">
    <source>
        <dbReference type="SAM" id="Coils"/>
    </source>
</evidence>
<feature type="domain" description="Methyl-accepting transducer" evidence="11">
    <location>
        <begin position="267"/>
        <end position="503"/>
    </location>
</feature>
<organism evidence="13 14">
    <name type="scientific">Thalassolituus pacificus</name>
    <dbReference type="NCBI Taxonomy" id="2975440"/>
    <lineage>
        <taxon>Bacteria</taxon>
        <taxon>Pseudomonadati</taxon>
        <taxon>Pseudomonadota</taxon>
        <taxon>Gammaproteobacteria</taxon>
        <taxon>Oceanospirillales</taxon>
        <taxon>Oceanospirillaceae</taxon>
        <taxon>Thalassolituus</taxon>
    </lineage>
</organism>
<dbReference type="CDD" id="cd06225">
    <property type="entry name" value="HAMP"/>
    <property type="match status" value="1"/>
</dbReference>
<dbReference type="InterPro" id="IPR004090">
    <property type="entry name" value="Chemotax_Me-accpt_rcpt"/>
</dbReference>
<keyword evidence="4 10" id="KW-0472">Membrane</keyword>
<feature type="transmembrane region" description="Helical" evidence="10">
    <location>
        <begin position="13"/>
        <end position="33"/>
    </location>
</feature>
<dbReference type="InterPro" id="IPR003660">
    <property type="entry name" value="HAMP_dom"/>
</dbReference>
<accession>A0A9X2WH93</accession>
<dbReference type="PANTHER" id="PTHR32089:SF119">
    <property type="entry name" value="METHYL-ACCEPTING CHEMOTAXIS PROTEIN CTPL"/>
    <property type="match status" value="1"/>
</dbReference>
<dbReference type="Proteomes" id="UP001147830">
    <property type="component" value="Unassembled WGS sequence"/>
</dbReference>
<feature type="compositionally biased region" description="Low complexity" evidence="9">
    <location>
        <begin position="313"/>
        <end position="322"/>
    </location>
</feature>
<evidence type="ECO:0000256" key="9">
    <source>
        <dbReference type="SAM" id="MobiDB-lite"/>
    </source>
</evidence>
<evidence type="ECO:0000259" key="12">
    <source>
        <dbReference type="PROSITE" id="PS50885"/>
    </source>
</evidence>
<feature type="coiled-coil region" evidence="8">
    <location>
        <begin position="138"/>
        <end position="165"/>
    </location>
</feature>
<dbReference type="SMART" id="SM00304">
    <property type="entry name" value="HAMP"/>
    <property type="match status" value="1"/>
</dbReference>
<evidence type="ECO:0000256" key="5">
    <source>
        <dbReference type="ARBA" id="ARBA00023224"/>
    </source>
</evidence>
<comment type="subcellular location">
    <subcellularLocation>
        <location evidence="1">Membrane</location>
        <topology evidence="1">Multi-pass membrane protein</topology>
    </subcellularLocation>
</comment>
<comment type="similarity">
    <text evidence="6">Belongs to the methyl-accepting chemotaxis (MCP) protein family.</text>
</comment>
<reference evidence="13" key="1">
    <citation type="journal article" date="2022" name="Front. Microbiol.">
        <title>Genome-based taxonomic rearrangement of Oceanobacter-related bacteria including the description of Thalassolituus hydrocarbonoclasticus sp. nov. and Thalassolituus pacificus sp. nov. and emended description of the genus Thalassolituus.</title>
        <authorList>
            <person name="Dong C."/>
            <person name="Wei L."/>
            <person name="Wang J."/>
            <person name="Lai Q."/>
            <person name="Huang Z."/>
            <person name="Shao Z."/>
        </authorList>
    </citation>
    <scope>NUCLEOTIDE SEQUENCE</scope>
    <source>
        <strain evidence="13">59MF3M-4</strain>
    </source>
</reference>
<dbReference type="FunFam" id="1.10.287.950:FF:000001">
    <property type="entry name" value="Methyl-accepting chemotaxis sensory transducer"/>
    <property type="match status" value="1"/>
</dbReference>
<dbReference type="AlphaFoldDB" id="A0A9X2WH93"/>
<keyword evidence="3 10" id="KW-1133">Transmembrane helix</keyword>
<dbReference type="Gene3D" id="1.10.287.950">
    <property type="entry name" value="Methyl-accepting chemotaxis protein"/>
    <property type="match status" value="1"/>
</dbReference>
<feature type="domain" description="HAMP" evidence="12">
    <location>
        <begin position="208"/>
        <end position="262"/>
    </location>
</feature>
<keyword evidence="5 7" id="KW-0807">Transducer</keyword>
<keyword evidence="2 10" id="KW-0812">Transmembrane</keyword>
<dbReference type="InterPro" id="IPR004089">
    <property type="entry name" value="MCPsignal_dom"/>
</dbReference>
<dbReference type="PRINTS" id="PR00260">
    <property type="entry name" value="CHEMTRNSDUCR"/>
</dbReference>
<keyword evidence="8" id="KW-0175">Coiled coil</keyword>
<evidence type="ECO:0000256" key="4">
    <source>
        <dbReference type="ARBA" id="ARBA00023136"/>
    </source>
</evidence>
<dbReference type="GO" id="GO:0004888">
    <property type="term" value="F:transmembrane signaling receptor activity"/>
    <property type="evidence" value="ECO:0007669"/>
    <property type="project" value="InterPro"/>
</dbReference>
<dbReference type="RefSeq" id="WP_260977246.1">
    <property type="nucleotide sequence ID" value="NZ_JAOANI010000028.1"/>
</dbReference>
<evidence type="ECO:0000256" key="7">
    <source>
        <dbReference type="PROSITE-ProRule" id="PRU00284"/>
    </source>
</evidence>
<feature type="transmembrane region" description="Helical" evidence="10">
    <location>
        <begin position="187"/>
        <end position="206"/>
    </location>
</feature>
<comment type="caution">
    <text evidence="13">The sequence shown here is derived from an EMBL/GenBank/DDBJ whole genome shotgun (WGS) entry which is preliminary data.</text>
</comment>
<evidence type="ECO:0000256" key="6">
    <source>
        <dbReference type="ARBA" id="ARBA00029447"/>
    </source>
</evidence>
<dbReference type="SUPFAM" id="SSF58104">
    <property type="entry name" value="Methyl-accepting chemotaxis protein (MCP) signaling domain"/>
    <property type="match status" value="1"/>
</dbReference>
<protein>
    <submittedName>
        <fullName evidence="13">Methyl-accepting chemotaxis protein</fullName>
    </submittedName>
</protein>
<evidence type="ECO:0000256" key="10">
    <source>
        <dbReference type="SAM" id="Phobius"/>
    </source>
</evidence>
<gene>
    <name evidence="13" type="ORF">NYR02_15420</name>
</gene>
<name>A0A9X2WH93_9GAMM</name>
<evidence type="ECO:0000313" key="13">
    <source>
        <dbReference type="EMBL" id="MCT7360412.1"/>
    </source>
</evidence>
<evidence type="ECO:0000259" key="11">
    <source>
        <dbReference type="PROSITE" id="PS50111"/>
    </source>
</evidence>
<evidence type="ECO:0000256" key="2">
    <source>
        <dbReference type="ARBA" id="ARBA00022692"/>
    </source>
</evidence>